<evidence type="ECO:0000313" key="6">
    <source>
        <dbReference type="Proteomes" id="UP000321934"/>
    </source>
</evidence>
<proteinExistence type="inferred from homology"/>
<dbReference type="InterPro" id="IPR000119">
    <property type="entry name" value="Hist_DNA-bd"/>
</dbReference>
<evidence type="ECO:0000256" key="3">
    <source>
        <dbReference type="ARBA" id="ARBA00023125"/>
    </source>
</evidence>
<dbReference type="OrthoDB" id="9804203at2"/>
<comment type="similarity">
    <text evidence="1 4">Belongs to the bacterial histone-like protein family.</text>
</comment>
<evidence type="ECO:0000313" key="5">
    <source>
        <dbReference type="EMBL" id="QED23684.1"/>
    </source>
</evidence>
<sequence length="103" mass="11080">MQTFKKQDLIDSTASATGMSKVQSKIVVDTIVSTIIEALERGDSVAIQNFGSFNVKQRNARTGVNPATGQKIKIPARKTVTFKASSQLKTGVNNGGVKKKIKK</sequence>
<dbReference type="PANTHER" id="PTHR33175:SF3">
    <property type="entry name" value="DNA-BINDING PROTEIN HU-BETA"/>
    <property type="match status" value="1"/>
</dbReference>
<dbReference type="AlphaFoldDB" id="A0A5B8XI31"/>
<dbReference type="CDD" id="cd13831">
    <property type="entry name" value="HU"/>
    <property type="match status" value="1"/>
</dbReference>
<dbReference type="PANTHER" id="PTHR33175">
    <property type="entry name" value="DNA-BINDING PROTEIN HU"/>
    <property type="match status" value="1"/>
</dbReference>
<keyword evidence="2" id="KW-0226">DNA condensation</keyword>
<dbReference type="Gene3D" id="4.10.520.10">
    <property type="entry name" value="IHF-like DNA-binding proteins"/>
    <property type="match status" value="1"/>
</dbReference>
<dbReference type="RefSeq" id="WP_146820958.1">
    <property type="nucleotide sequence ID" value="NZ_CP029077.1"/>
</dbReference>
<dbReference type="SMART" id="SM00411">
    <property type="entry name" value="BHL"/>
    <property type="match status" value="1"/>
</dbReference>
<dbReference type="SUPFAM" id="SSF47729">
    <property type="entry name" value="IHF-like DNA-binding proteins"/>
    <property type="match status" value="1"/>
</dbReference>
<accession>A0A5B8XI31</accession>
<keyword evidence="6" id="KW-1185">Reference proteome</keyword>
<evidence type="ECO:0000256" key="2">
    <source>
        <dbReference type="ARBA" id="ARBA00023067"/>
    </source>
</evidence>
<organism evidence="5 6">
    <name type="scientific">Candidatus Deianiraea vastatrix</name>
    <dbReference type="NCBI Taxonomy" id="2163644"/>
    <lineage>
        <taxon>Bacteria</taxon>
        <taxon>Pseudomonadati</taxon>
        <taxon>Pseudomonadota</taxon>
        <taxon>Alphaproteobacteria</taxon>
        <taxon>Rickettsiales</taxon>
        <taxon>Candidatus Deianiraeaceae</taxon>
        <taxon>Candidatus Deianiraea</taxon>
    </lineage>
</organism>
<dbReference type="GO" id="GO:0003677">
    <property type="term" value="F:DNA binding"/>
    <property type="evidence" value="ECO:0007669"/>
    <property type="project" value="UniProtKB-KW"/>
</dbReference>
<keyword evidence="3 5" id="KW-0238">DNA-binding</keyword>
<dbReference type="InterPro" id="IPR010992">
    <property type="entry name" value="IHF-like_DNA-bd_dom_sf"/>
</dbReference>
<dbReference type="GO" id="GO:0030527">
    <property type="term" value="F:structural constituent of chromatin"/>
    <property type="evidence" value="ECO:0007669"/>
    <property type="project" value="InterPro"/>
</dbReference>
<dbReference type="Proteomes" id="UP000321934">
    <property type="component" value="Chromosome"/>
</dbReference>
<dbReference type="EMBL" id="CP029077">
    <property type="protein sequence ID" value="QED23684.1"/>
    <property type="molecule type" value="Genomic_DNA"/>
</dbReference>
<dbReference type="GO" id="GO:0005829">
    <property type="term" value="C:cytosol"/>
    <property type="evidence" value="ECO:0007669"/>
    <property type="project" value="TreeGrafter"/>
</dbReference>
<evidence type="ECO:0000256" key="4">
    <source>
        <dbReference type="RuleBase" id="RU003939"/>
    </source>
</evidence>
<dbReference type="Pfam" id="PF00216">
    <property type="entry name" value="Bac_DNA_binding"/>
    <property type="match status" value="1"/>
</dbReference>
<name>A0A5B8XI31_9RICK</name>
<dbReference type="GO" id="GO:0030261">
    <property type="term" value="P:chromosome condensation"/>
    <property type="evidence" value="ECO:0007669"/>
    <property type="project" value="UniProtKB-KW"/>
</dbReference>
<gene>
    <name evidence="5" type="ORF">Deia_00897</name>
</gene>
<evidence type="ECO:0000256" key="1">
    <source>
        <dbReference type="ARBA" id="ARBA00010529"/>
    </source>
</evidence>
<protein>
    <submittedName>
        <fullName evidence="5">DNA-binding protein HU</fullName>
    </submittedName>
</protein>
<reference evidence="5 6" key="1">
    <citation type="journal article" date="2019" name="ISME J.">
        <title>Deianiraea, an extracellular bacterium associated with the ciliate Paramecium, suggests an alternative scenario for the evolution of Rickettsiales.</title>
        <authorList>
            <person name="Castelli M."/>
            <person name="Sabaneyeva E."/>
            <person name="Lanzoni O."/>
            <person name="Lebedeva N."/>
            <person name="Floriano A.M."/>
            <person name="Gaiarsa S."/>
            <person name="Benken K."/>
            <person name="Modeo L."/>
            <person name="Bandi C."/>
            <person name="Potekhin A."/>
            <person name="Sassera D."/>
            <person name="Petroni G."/>
        </authorList>
    </citation>
    <scope>NUCLEOTIDE SEQUENCE [LARGE SCALE GENOMIC DNA]</scope>
    <source>
        <strain evidence="5">CyL4-1</strain>
    </source>
</reference>
<dbReference type="PRINTS" id="PR01727">
    <property type="entry name" value="DNABINDINGHU"/>
</dbReference>